<dbReference type="GO" id="GO:0005737">
    <property type="term" value="C:cytoplasm"/>
    <property type="evidence" value="ECO:0007669"/>
    <property type="project" value="TreeGrafter"/>
</dbReference>
<feature type="binding site" evidence="13">
    <location>
        <begin position="241"/>
        <end position="243"/>
    </location>
    <ligand>
        <name>substrate</name>
    </ligand>
</feature>
<accession>A0A1G6IYV1</accession>
<comment type="subunit">
    <text evidence="4">Hexamer formed by 3 homodimers.</text>
</comment>
<evidence type="ECO:0000256" key="1">
    <source>
        <dbReference type="ARBA" id="ARBA00003237"/>
    </source>
</evidence>
<gene>
    <name evidence="16" type="ORF">SAMN04488597_102125</name>
    <name evidence="17" type="ORF">SAMN04515654_10698</name>
</gene>
<dbReference type="SUPFAM" id="SSF51690">
    <property type="entry name" value="Nicotinate/Quinolinate PRTase C-terminal domain-like"/>
    <property type="match status" value="1"/>
</dbReference>
<dbReference type="EMBL" id="FMYT01000002">
    <property type="protein sequence ID" value="SDC11591.1"/>
    <property type="molecule type" value="Genomic_DNA"/>
</dbReference>
<dbReference type="GO" id="GO:0009435">
    <property type="term" value="P:NAD+ biosynthetic process"/>
    <property type="evidence" value="ECO:0007669"/>
    <property type="project" value="UniProtKB-UniPathway"/>
</dbReference>
<name>A0A1G6IYV1_9FIRM</name>
<dbReference type="PANTHER" id="PTHR32179">
    <property type="entry name" value="NICOTINATE-NUCLEOTIDE PYROPHOSPHORYLASE [CARBOXYLATING]"/>
    <property type="match status" value="1"/>
</dbReference>
<evidence type="ECO:0000256" key="6">
    <source>
        <dbReference type="ARBA" id="ARBA00022642"/>
    </source>
</evidence>
<dbReference type="Proteomes" id="UP000324896">
    <property type="component" value="Unassembled WGS sequence"/>
</dbReference>
<reference evidence="16 19" key="1">
    <citation type="submission" date="2016-10" db="EMBL/GenBank/DDBJ databases">
        <authorList>
            <person name="Varghese N."/>
            <person name="Submissions S."/>
        </authorList>
    </citation>
    <scope>NUCLEOTIDE SEQUENCE [LARGE SCALE GENOMIC DNA]</scope>
    <source>
        <strain evidence="16 19">WG10</strain>
    </source>
</reference>
<comment type="function">
    <text evidence="1">Involved in the catabolism of quinolinic acid (QA).</text>
</comment>
<comment type="pathway">
    <text evidence="2">Cofactor biosynthesis; NAD(+) biosynthesis; nicotinate D-ribonucleotide from quinolinate: step 1/1.</text>
</comment>
<evidence type="ECO:0000256" key="8">
    <source>
        <dbReference type="ARBA" id="ARBA00022679"/>
    </source>
</evidence>
<dbReference type="RefSeq" id="WP_073158499.1">
    <property type="nucleotide sequence ID" value="NZ_FMYT01000002.1"/>
</dbReference>
<evidence type="ECO:0000256" key="4">
    <source>
        <dbReference type="ARBA" id="ARBA00011218"/>
    </source>
</evidence>
<dbReference type="InterPro" id="IPR022412">
    <property type="entry name" value="Quinolinate_PRibosylTrfase_N"/>
</dbReference>
<evidence type="ECO:0000256" key="12">
    <source>
        <dbReference type="PIRNR" id="PIRNR006250"/>
    </source>
</evidence>
<evidence type="ECO:0000256" key="5">
    <source>
        <dbReference type="ARBA" id="ARBA00011944"/>
    </source>
</evidence>
<evidence type="ECO:0000256" key="13">
    <source>
        <dbReference type="PIRSR" id="PIRSR006250-1"/>
    </source>
</evidence>
<feature type="domain" description="Quinolinate phosphoribosyl transferase C-terminal" evidence="14">
    <location>
        <begin position="112"/>
        <end position="277"/>
    </location>
</feature>
<dbReference type="Gene3D" id="3.90.1170.20">
    <property type="entry name" value="Quinolinate phosphoribosyl transferase, N-terminal domain"/>
    <property type="match status" value="1"/>
</dbReference>
<evidence type="ECO:0000256" key="10">
    <source>
        <dbReference type="ARBA" id="ARBA00047445"/>
    </source>
</evidence>
<dbReference type="NCBIfam" id="TIGR00078">
    <property type="entry name" value="nadC"/>
    <property type="match status" value="1"/>
</dbReference>
<evidence type="ECO:0000256" key="2">
    <source>
        <dbReference type="ARBA" id="ARBA00004893"/>
    </source>
</evidence>
<dbReference type="InterPro" id="IPR027277">
    <property type="entry name" value="NadC/ModD"/>
</dbReference>
<dbReference type="FunFam" id="3.90.1170.20:FF:000001">
    <property type="entry name" value="Nicotinate-nucleotide diphosphorylase (Carboxylating)"/>
    <property type="match status" value="1"/>
</dbReference>
<comment type="catalytic activity">
    <reaction evidence="10">
        <text>nicotinate beta-D-ribonucleotide + CO2 + diphosphate = quinolinate + 5-phospho-alpha-D-ribose 1-diphosphate + 2 H(+)</text>
        <dbReference type="Rhea" id="RHEA:12733"/>
        <dbReference type="ChEBI" id="CHEBI:15378"/>
        <dbReference type="ChEBI" id="CHEBI:16526"/>
        <dbReference type="ChEBI" id="CHEBI:29959"/>
        <dbReference type="ChEBI" id="CHEBI:33019"/>
        <dbReference type="ChEBI" id="CHEBI:57502"/>
        <dbReference type="ChEBI" id="CHEBI:58017"/>
        <dbReference type="EC" id="2.4.2.19"/>
    </reaction>
</comment>
<evidence type="ECO:0000256" key="7">
    <source>
        <dbReference type="ARBA" id="ARBA00022676"/>
    </source>
</evidence>
<comment type="similarity">
    <text evidence="3 12">Belongs to the NadC/ModD family.</text>
</comment>
<dbReference type="PANTHER" id="PTHR32179:SF3">
    <property type="entry name" value="NICOTINATE-NUCLEOTIDE PYROPHOSPHORYLASE [CARBOXYLATING]"/>
    <property type="match status" value="1"/>
</dbReference>
<feature type="binding site" evidence="13">
    <location>
        <position position="100"/>
    </location>
    <ligand>
        <name>substrate</name>
    </ligand>
</feature>
<proteinExistence type="inferred from homology"/>
<dbReference type="UniPathway" id="UPA00253">
    <property type="reaction ID" value="UER00331"/>
</dbReference>
<dbReference type="InterPro" id="IPR013785">
    <property type="entry name" value="Aldolase_TIM"/>
</dbReference>
<protein>
    <recommendedName>
        <fullName evidence="11">Probable nicotinate-nucleotide pyrophosphorylase [carboxylating]</fullName>
        <ecNumber evidence="5">2.4.2.19</ecNumber>
    </recommendedName>
    <alternativeName>
        <fullName evidence="9">Quinolinate phosphoribosyltransferase [decarboxylating]</fullName>
    </alternativeName>
</protein>
<evidence type="ECO:0000313" key="19">
    <source>
        <dbReference type="Proteomes" id="UP000324896"/>
    </source>
</evidence>
<feature type="binding site" evidence="13">
    <location>
        <begin position="262"/>
        <end position="264"/>
    </location>
    <ligand>
        <name>substrate</name>
    </ligand>
</feature>
<feature type="binding site" evidence="13">
    <location>
        <position position="218"/>
    </location>
    <ligand>
        <name>substrate</name>
    </ligand>
</feature>
<dbReference type="PIRSF" id="PIRSF006250">
    <property type="entry name" value="NadC_ModD"/>
    <property type="match status" value="1"/>
</dbReference>
<evidence type="ECO:0000313" key="17">
    <source>
        <dbReference type="EMBL" id="SDI44736.1"/>
    </source>
</evidence>
<dbReference type="InterPro" id="IPR002638">
    <property type="entry name" value="Quinolinate_PRibosylTrfase_C"/>
</dbReference>
<dbReference type="GO" id="GO:0034213">
    <property type="term" value="P:quinolinate catabolic process"/>
    <property type="evidence" value="ECO:0007669"/>
    <property type="project" value="TreeGrafter"/>
</dbReference>
<dbReference type="FunFam" id="3.20.20.70:FF:000030">
    <property type="entry name" value="Nicotinate-nucleotide pyrophosphorylase, carboxylating"/>
    <property type="match status" value="1"/>
</dbReference>
<reference evidence="17 18" key="2">
    <citation type="submission" date="2016-10" db="EMBL/GenBank/DDBJ databases">
        <authorList>
            <person name="de Groot N.N."/>
        </authorList>
    </citation>
    <scope>NUCLEOTIDE SEQUENCE [LARGE SCALE GENOMIC DNA]</scope>
    <source>
        <strain evidence="17 18">WG7</strain>
    </source>
</reference>
<feature type="domain" description="Quinolinate phosphoribosyl transferase N-terminal" evidence="15">
    <location>
        <begin position="25"/>
        <end position="110"/>
    </location>
</feature>
<dbReference type="Gene3D" id="3.20.20.70">
    <property type="entry name" value="Aldolase class I"/>
    <property type="match status" value="1"/>
</dbReference>
<evidence type="ECO:0000259" key="15">
    <source>
        <dbReference type="Pfam" id="PF02749"/>
    </source>
</evidence>
<dbReference type="OrthoDB" id="9782546at2"/>
<dbReference type="InterPro" id="IPR037128">
    <property type="entry name" value="Quinolinate_PRibosylTase_N_sf"/>
</dbReference>
<evidence type="ECO:0000256" key="11">
    <source>
        <dbReference type="ARBA" id="ARBA00069173"/>
    </source>
</evidence>
<sequence>MSLNKFFLTEIIEAAYKEDFGYSGDLTTDNLIARNHLSRAKITAKQAGVVAGLDVAAEVFHKLDSDIKFITLLKDGSKIKKGDVLAELEGSALNILKGERIALNFLQRLSGIASRSRKFVDLIKEYEVDIVDTRKTTPGLRMLEKYAVKVGGAKNHRSGLYDAVMIKDNHIKVVGSIKKAVSQLKNSIPHTVKIEVETEDLAQVEAALEAGVEIVMLDNMELPVLKKAVGLIADKAVIEASGGIDEKNIKEIAAAGVDIISLGTLTHQIRSLDIALDLQI</sequence>
<evidence type="ECO:0000313" key="18">
    <source>
        <dbReference type="Proteomes" id="UP000198945"/>
    </source>
</evidence>
<feature type="binding site" evidence="13">
    <location>
        <position position="157"/>
    </location>
    <ligand>
        <name>substrate</name>
    </ligand>
</feature>
<keyword evidence="7 12" id="KW-0328">Glycosyltransferase</keyword>
<dbReference type="STRING" id="54121.SAMN04515653_10898"/>
<feature type="binding site" evidence="13">
    <location>
        <begin position="133"/>
        <end position="135"/>
    </location>
    <ligand>
        <name>substrate</name>
    </ligand>
</feature>
<keyword evidence="6" id="KW-0662">Pyridine nucleotide biosynthesis</keyword>
<evidence type="ECO:0000256" key="3">
    <source>
        <dbReference type="ARBA" id="ARBA00009400"/>
    </source>
</evidence>
<dbReference type="EC" id="2.4.2.19" evidence="5"/>
<dbReference type="InterPro" id="IPR036068">
    <property type="entry name" value="Nicotinate_pribotase-like_C"/>
</dbReference>
<dbReference type="InterPro" id="IPR004393">
    <property type="entry name" value="NadC"/>
</dbReference>
<feature type="binding site" evidence="13">
    <location>
        <position position="167"/>
    </location>
    <ligand>
        <name>substrate</name>
    </ligand>
</feature>
<evidence type="ECO:0000313" key="16">
    <source>
        <dbReference type="EMBL" id="SDC11591.1"/>
    </source>
</evidence>
<dbReference type="AlphaFoldDB" id="A0A1G6IYV1"/>
<dbReference type="Pfam" id="PF01729">
    <property type="entry name" value="QRPTase_C"/>
    <property type="match status" value="1"/>
</dbReference>
<dbReference type="Proteomes" id="UP000198945">
    <property type="component" value="Unassembled WGS sequence"/>
</dbReference>
<organism evidence="16 19">
    <name type="scientific">Halanaerobium congolense</name>
    <dbReference type="NCBI Taxonomy" id="54121"/>
    <lineage>
        <taxon>Bacteria</taxon>
        <taxon>Bacillati</taxon>
        <taxon>Bacillota</taxon>
        <taxon>Clostridia</taxon>
        <taxon>Halanaerobiales</taxon>
        <taxon>Halanaerobiaceae</taxon>
        <taxon>Halanaerobium</taxon>
    </lineage>
</organism>
<evidence type="ECO:0000256" key="9">
    <source>
        <dbReference type="ARBA" id="ARBA00033102"/>
    </source>
</evidence>
<dbReference type="Pfam" id="PF02749">
    <property type="entry name" value="QRPTase_N"/>
    <property type="match status" value="1"/>
</dbReference>
<dbReference type="SUPFAM" id="SSF54675">
    <property type="entry name" value="Nicotinate/Quinolinate PRTase N-terminal domain-like"/>
    <property type="match status" value="1"/>
</dbReference>
<evidence type="ECO:0000259" key="14">
    <source>
        <dbReference type="Pfam" id="PF01729"/>
    </source>
</evidence>
<dbReference type="CDD" id="cd01572">
    <property type="entry name" value="QPRTase"/>
    <property type="match status" value="1"/>
</dbReference>
<dbReference type="GO" id="GO:0004514">
    <property type="term" value="F:nicotinate-nucleotide diphosphorylase (carboxylating) activity"/>
    <property type="evidence" value="ECO:0007669"/>
    <property type="project" value="UniProtKB-EC"/>
</dbReference>
<feature type="binding site" evidence="13">
    <location>
        <position position="197"/>
    </location>
    <ligand>
        <name>substrate</name>
    </ligand>
</feature>
<keyword evidence="8 12" id="KW-0808">Transferase</keyword>
<dbReference type="EMBL" id="FNEH01000006">
    <property type="protein sequence ID" value="SDI44736.1"/>
    <property type="molecule type" value="Genomic_DNA"/>
</dbReference>